<evidence type="ECO:0000313" key="3">
    <source>
        <dbReference type="Proteomes" id="UP000001194"/>
    </source>
</evidence>
<accession>B0DIA0</accession>
<sequence length="818" mass="91049">MSPSSSRSSSPPPLRRRHHQPLRSVTRSQPPLHTNDNNNDLPNDNNNDLAHQRTCHVDQTVMTHVVVTVRVIEVCHVADGDVANNNHHMTGPNQSPPITTWQCHATPPPTMPSTTANANGKAGLPTNRGHQPRRSSISQIRPRPSTRRMTNTHERKQTTTSQEPRCHVAVRDVVAERRMSFTVVYLRHDVFTCVSEYKKVIFRVALIGQCGVIVQKLGLWWVSRHRKYNVPILVCESVAERGLNEKRGATRATRDDDTSSLLSCSLTDMRLSSLARRVLFRFVALGAPTGEALYRKYAAFREALLTSGANGSSLASAIRSLCLRFGKGFSMGQNEDYDYQLEKDATLPSTLSLIVNLRSLTIHNGSDDLVTFPTALRPSLLTLFSSPSLRNLELRGIKRMDDVFFQHFTNLQHLKLVDSFLRTGKNGGEDGDGRPYLRKCRLEIPKRPLCLDISVFPLLRRLSIALEPTYITGNIGNTPQVLNLATPGNAIEFIEIGIQLSEYRTIESFTTEPGKRHWMELDTCLASTHKFMHLQKAEIVLFIKATKCLTEEETEQYREKLMLNFPLLSERGCGVFCVVFCRTADCSAISESLRLMSISCVGSRKIERPTQIVTCILESNSGTVLCRWKERGSYAVSGGGLSRLPTRQVQDDRRQDLNIASTNICQDLDASTCEVVGRARAELCNGTHSSPFDAPTTSPYIYLLSPNTPPDLRLSLGMCASDDVHMPITKTFTIANAADTITLAPQSHSHCQLCCCPSNCMCKHAGASPSTLFTRENTTSTLRSHSHRHRRSHPPMPISTSHYSPTSATLLPLPVSYV</sequence>
<dbReference type="AlphaFoldDB" id="B0DIA0"/>
<dbReference type="OrthoDB" id="3102704at2759"/>
<dbReference type="EMBL" id="DS547112">
    <property type="protein sequence ID" value="EDR05646.1"/>
    <property type="molecule type" value="Genomic_DNA"/>
</dbReference>
<evidence type="ECO:0000256" key="1">
    <source>
        <dbReference type="SAM" id="MobiDB-lite"/>
    </source>
</evidence>
<feature type="region of interest" description="Disordered" evidence="1">
    <location>
        <begin position="121"/>
        <end position="165"/>
    </location>
</feature>
<dbReference type="KEGG" id="lbc:LACBIDRAFT_329513"/>
<name>B0DIA0_LACBS</name>
<protein>
    <submittedName>
        <fullName evidence="2">Predicted protein</fullName>
    </submittedName>
</protein>
<reference evidence="2 3" key="1">
    <citation type="journal article" date="2008" name="Nature">
        <title>The genome of Laccaria bicolor provides insights into mycorrhizal symbiosis.</title>
        <authorList>
            <person name="Martin F."/>
            <person name="Aerts A."/>
            <person name="Ahren D."/>
            <person name="Brun A."/>
            <person name="Danchin E.G.J."/>
            <person name="Duchaussoy F."/>
            <person name="Gibon J."/>
            <person name="Kohler A."/>
            <person name="Lindquist E."/>
            <person name="Pereda V."/>
            <person name="Salamov A."/>
            <person name="Shapiro H.J."/>
            <person name="Wuyts J."/>
            <person name="Blaudez D."/>
            <person name="Buee M."/>
            <person name="Brokstein P."/>
            <person name="Canbaeck B."/>
            <person name="Cohen D."/>
            <person name="Courty P.E."/>
            <person name="Coutinho P.M."/>
            <person name="Delaruelle C."/>
            <person name="Detter J.C."/>
            <person name="Deveau A."/>
            <person name="DiFazio S."/>
            <person name="Duplessis S."/>
            <person name="Fraissinet-Tachet L."/>
            <person name="Lucic E."/>
            <person name="Frey-Klett P."/>
            <person name="Fourrey C."/>
            <person name="Feussner I."/>
            <person name="Gay G."/>
            <person name="Grimwood J."/>
            <person name="Hoegger P.J."/>
            <person name="Jain P."/>
            <person name="Kilaru S."/>
            <person name="Labbe J."/>
            <person name="Lin Y.C."/>
            <person name="Legue V."/>
            <person name="Le Tacon F."/>
            <person name="Marmeisse R."/>
            <person name="Melayah D."/>
            <person name="Montanini B."/>
            <person name="Muratet M."/>
            <person name="Nehls U."/>
            <person name="Niculita-Hirzel H."/>
            <person name="Oudot-Le Secq M.P."/>
            <person name="Peter M."/>
            <person name="Quesneville H."/>
            <person name="Rajashekar B."/>
            <person name="Reich M."/>
            <person name="Rouhier N."/>
            <person name="Schmutz J."/>
            <person name="Yin T."/>
            <person name="Chalot M."/>
            <person name="Henrissat B."/>
            <person name="Kuees U."/>
            <person name="Lucas S."/>
            <person name="Van de Peer Y."/>
            <person name="Podila G.K."/>
            <person name="Polle A."/>
            <person name="Pukkila P.J."/>
            <person name="Richardson P.M."/>
            <person name="Rouze P."/>
            <person name="Sanders I.R."/>
            <person name="Stajich J.E."/>
            <person name="Tunlid A."/>
            <person name="Tuskan G."/>
            <person name="Grigoriev I.V."/>
        </authorList>
    </citation>
    <scope>NUCLEOTIDE SEQUENCE [LARGE SCALE GENOMIC DNA]</scope>
    <source>
        <strain evidence="3">S238N-H82 / ATCC MYA-4686</strain>
    </source>
</reference>
<dbReference type="HOGENOM" id="CLU_345472_0_0_1"/>
<proteinExistence type="predicted"/>
<gene>
    <name evidence="2" type="ORF">LACBIDRAFT_329513</name>
</gene>
<evidence type="ECO:0000313" key="2">
    <source>
        <dbReference type="EMBL" id="EDR05646.1"/>
    </source>
</evidence>
<feature type="compositionally biased region" description="Low complexity" evidence="1">
    <location>
        <begin position="134"/>
        <end position="143"/>
    </location>
</feature>
<feature type="compositionally biased region" description="Polar residues" evidence="1">
    <location>
        <begin position="25"/>
        <end position="34"/>
    </location>
</feature>
<feature type="region of interest" description="Disordered" evidence="1">
    <location>
        <begin position="1"/>
        <end position="50"/>
    </location>
</feature>
<organism evidence="3">
    <name type="scientific">Laccaria bicolor (strain S238N-H82 / ATCC MYA-4686)</name>
    <name type="common">Bicoloured deceiver</name>
    <name type="synonym">Laccaria laccata var. bicolor</name>
    <dbReference type="NCBI Taxonomy" id="486041"/>
    <lineage>
        <taxon>Eukaryota</taxon>
        <taxon>Fungi</taxon>
        <taxon>Dikarya</taxon>
        <taxon>Basidiomycota</taxon>
        <taxon>Agaricomycotina</taxon>
        <taxon>Agaricomycetes</taxon>
        <taxon>Agaricomycetidae</taxon>
        <taxon>Agaricales</taxon>
        <taxon>Agaricineae</taxon>
        <taxon>Hydnangiaceae</taxon>
        <taxon>Laccaria</taxon>
    </lineage>
</organism>
<keyword evidence="3" id="KW-1185">Reference proteome</keyword>
<dbReference type="InParanoid" id="B0DIA0"/>
<feature type="compositionally biased region" description="Low complexity" evidence="1">
    <location>
        <begin position="35"/>
        <end position="49"/>
    </location>
</feature>
<feature type="region of interest" description="Disordered" evidence="1">
    <location>
        <begin position="778"/>
        <end position="804"/>
    </location>
</feature>
<dbReference type="GeneID" id="6079431"/>
<dbReference type="RefSeq" id="XP_001883750.1">
    <property type="nucleotide sequence ID" value="XM_001883715.1"/>
</dbReference>
<feature type="compositionally biased region" description="Basic residues" evidence="1">
    <location>
        <begin position="784"/>
        <end position="793"/>
    </location>
</feature>
<dbReference type="Proteomes" id="UP000001194">
    <property type="component" value="Unassembled WGS sequence"/>
</dbReference>